<dbReference type="CDD" id="cd07185">
    <property type="entry name" value="OmpA_C-like"/>
    <property type="match status" value="1"/>
</dbReference>
<dbReference type="PANTHER" id="PTHR30329">
    <property type="entry name" value="STATOR ELEMENT OF FLAGELLAR MOTOR COMPLEX"/>
    <property type="match status" value="1"/>
</dbReference>
<dbReference type="NCBIfam" id="NF006542">
    <property type="entry name" value="PRK09039.1-1"/>
    <property type="match status" value="4"/>
</dbReference>
<dbReference type="Proteomes" id="UP000655420">
    <property type="component" value="Unassembled WGS sequence"/>
</dbReference>
<evidence type="ECO:0000256" key="2">
    <source>
        <dbReference type="SAM" id="Coils"/>
    </source>
</evidence>
<evidence type="ECO:0000256" key="1">
    <source>
        <dbReference type="PROSITE-ProRule" id="PRU00473"/>
    </source>
</evidence>
<sequence length="518" mass="56499">MALTRRTGARFEATIWPGFVDALTALLLILMFVLSIFMIVQFSLRETVTGQTETIRTQEDELTAQATQIDRLSSQLAELADVLSLERAGREAAEAEAGELRSTLTDAQAEADRLDAALAAMTRARAEAEARTQELTGELAQTVDARDALAASLAAAREEIDEQTEAARLAAAKREAMEALIAELNASREQQDDEIAKLRGTEAEAQARLAEARESLTAEEEARALEAAAAEALRRRLEGSEAELDAMTLALESARKEAEETLTLLAAAEAAKRKLEQDQGQTESELSQAEALRRIAESELAEAEERTAEEARKAALLNQQVGALRDQLGSLQALLDDAAERDRSQKVQIAELGQKLNAALAQKVSELSRFRSEFFGRMREVLGGRSDIRVVGDRFVFQSEVLFAPGSSELNPAGIAELAKLGSVLSEVSKNIPEGLDWILRVDGHTDSTPVRGGGPFANWELSQARALSVVRYLVEEEGVPPERLAATGFGEYQPIEEGDSPDILARNRRIEFKFTER</sequence>
<dbReference type="SUPFAM" id="SSF103088">
    <property type="entry name" value="OmpA-like"/>
    <property type="match status" value="1"/>
</dbReference>
<dbReference type="PROSITE" id="PS51123">
    <property type="entry name" value="OMPA_2"/>
    <property type="match status" value="1"/>
</dbReference>
<dbReference type="InterPro" id="IPR050330">
    <property type="entry name" value="Bact_OuterMem_StrucFunc"/>
</dbReference>
<keyword evidence="3" id="KW-1133">Transmembrane helix</keyword>
<evidence type="ECO:0000313" key="5">
    <source>
        <dbReference type="EMBL" id="MBK0398504.1"/>
    </source>
</evidence>
<comment type="caution">
    <text evidence="5">The sequence shown here is derived from an EMBL/GenBank/DDBJ whole genome shotgun (WGS) entry which is preliminary data.</text>
</comment>
<organism evidence="5 6">
    <name type="scientific">Thermohalobaculum xanthum</name>
    <dbReference type="NCBI Taxonomy" id="2753746"/>
    <lineage>
        <taxon>Bacteria</taxon>
        <taxon>Pseudomonadati</taxon>
        <taxon>Pseudomonadota</taxon>
        <taxon>Alphaproteobacteria</taxon>
        <taxon>Rhodobacterales</taxon>
        <taxon>Paracoccaceae</taxon>
        <taxon>Thermohalobaculum</taxon>
    </lineage>
</organism>
<feature type="coiled-coil region" evidence="2">
    <location>
        <begin position="55"/>
        <end position="320"/>
    </location>
</feature>
<dbReference type="Pfam" id="PF00691">
    <property type="entry name" value="OmpA"/>
    <property type="match status" value="1"/>
</dbReference>
<name>A0A8J7M541_9RHOB</name>
<dbReference type="Gene3D" id="3.30.1330.60">
    <property type="entry name" value="OmpA-like domain"/>
    <property type="match status" value="1"/>
</dbReference>
<dbReference type="NCBIfam" id="NF006543">
    <property type="entry name" value="PRK09039.1-2"/>
    <property type="match status" value="1"/>
</dbReference>
<dbReference type="InterPro" id="IPR006665">
    <property type="entry name" value="OmpA-like"/>
</dbReference>
<dbReference type="InterPro" id="IPR036737">
    <property type="entry name" value="OmpA-like_sf"/>
</dbReference>
<evidence type="ECO:0000313" key="6">
    <source>
        <dbReference type="Proteomes" id="UP000655420"/>
    </source>
</evidence>
<protein>
    <submittedName>
        <fullName evidence="5">Peptidoglycan -binding protein</fullName>
    </submittedName>
</protein>
<keyword evidence="6" id="KW-1185">Reference proteome</keyword>
<dbReference type="AlphaFoldDB" id="A0A8J7M541"/>
<dbReference type="GO" id="GO:0016020">
    <property type="term" value="C:membrane"/>
    <property type="evidence" value="ECO:0007669"/>
    <property type="project" value="UniProtKB-UniRule"/>
</dbReference>
<dbReference type="EMBL" id="JAEHHL010000001">
    <property type="protein sequence ID" value="MBK0398504.1"/>
    <property type="molecule type" value="Genomic_DNA"/>
</dbReference>
<feature type="domain" description="OmpA-like" evidence="4">
    <location>
        <begin position="391"/>
        <end position="518"/>
    </location>
</feature>
<dbReference type="PANTHER" id="PTHR30329:SF21">
    <property type="entry name" value="LIPOPROTEIN YIAD-RELATED"/>
    <property type="match status" value="1"/>
</dbReference>
<evidence type="ECO:0000256" key="3">
    <source>
        <dbReference type="SAM" id="Phobius"/>
    </source>
</evidence>
<proteinExistence type="predicted"/>
<keyword evidence="3" id="KW-0812">Transmembrane</keyword>
<accession>A0A8J7M541</accession>
<dbReference type="RefSeq" id="WP_200607651.1">
    <property type="nucleotide sequence ID" value="NZ_JAEHHL010000001.1"/>
</dbReference>
<evidence type="ECO:0000259" key="4">
    <source>
        <dbReference type="PROSITE" id="PS51123"/>
    </source>
</evidence>
<reference evidence="5" key="1">
    <citation type="submission" date="2020-12" db="EMBL/GenBank/DDBJ databases">
        <title>Bacterial taxonomy.</title>
        <authorList>
            <person name="Pan X."/>
        </authorList>
    </citation>
    <scope>NUCLEOTIDE SEQUENCE</scope>
    <source>
        <strain evidence="5">M0105</strain>
    </source>
</reference>
<keyword evidence="1 3" id="KW-0472">Membrane</keyword>
<feature type="transmembrane region" description="Helical" evidence="3">
    <location>
        <begin position="20"/>
        <end position="44"/>
    </location>
</feature>
<gene>
    <name evidence="5" type="ORF">H0I76_04835</name>
</gene>
<keyword evidence="2" id="KW-0175">Coiled coil</keyword>